<sequence>MATPSRNSGVYVMSSTTTLVTITTSLGGSTPSTLAASSESTDGRYLNSSAAINSASLTRTPLWANSTSIKTSLNTTASPLRLLNHSTTASAVFSLSNTTRPLWLNTSQTLTSPTPTSTTTTPSLGCDENAIPFTLQVSQPGGQFDKWFLRVSGIGLLFTSAADQAGPFGLGSSGALCAMGVVDQEGAPYVAVVETQASSDGTARGAGGSVWLMARGTLEVRGEDYTPLRCEGSDRGLRCGEAHGGGEMRDWLGCGMQLDLASEDGGAGPGRGLNCTVVELGIVFVAG</sequence>
<organism evidence="1 2">
    <name type="scientific">Parachaetomium inaequale</name>
    <dbReference type="NCBI Taxonomy" id="2588326"/>
    <lineage>
        <taxon>Eukaryota</taxon>
        <taxon>Fungi</taxon>
        <taxon>Dikarya</taxon>
        <taxon>Ascomycota</taxon>
        <taxon>Pezizomycotina</taxon>
        <taxon>Sordariomycetes</taxon>
        <taxon>Sordariomycetidae</taxon>
        <taxon>Sordariales</taxon>
        <taxon>Chaetomiaceae</taxon>
        <taxon>Parachaetomium</taxon>
    </lineage>
</organism>
<evidence type="ECO:0000313" key="1">
    <source>
        <dbReference type="EMBL" id="KAK4032956.1"/>
    </source>
</evidence>
<dbReference type="Proteomes" id="UP001303115">
    <property type="component" value="Unassembled WGS sequence"/>
</dbReference>
<proteinExistence type="predicted"/>
<dbReference type="AlphaFoldDB" id="A0AAN6P733"/>
<protein>
    <submittedName>
        <fullName evidence="1">Uncharacterized protein</fullName>
    </submittedName>
</protein>
<keyword evidence="2" id="KW-1185">Reference proteome</keyword>
<reference evidence="2" key="1">
    <citation type="journal article" date="2023" name="Mol. Phylogenet. Evol.">
        <title>Genome-scale phylogeny and comparative genomics of the fungal order Sordariales.</title>
        <authorList>
            <person name="Hensen N."/>
            <person name="Bonometti L."/>
            <person name="Westerberg I."/>
            <person name="Brannstrom I.O."/>
            <person name="Guillou S."/>
            <person name="Cros-Aarteil S."/>
            <person name="Calhoun S."/>
            <person name="Haridas S."/>
            <person name="Kuo A."/>
            <person name="Mondo S."/>
            <person name="Pangilinan J."/>
            <person name="Riley R."/>
            <person name="LaButti K."/>
            <person name="Andreopoulos B."/>
            <person name="Lipzen A."/>
            <person name="Chen C."/>
            <person name="Yan M."/>
            <person name="Daum C."/>
            <person name="Ng V."/>
            <person name="Clum A."/>
            <person name="Steindorff A."/>
            <person name="Ohm R.A."/>
            <person name="Martin F."/>
            <person name="Silar P."/>
            <person name="Natvig D.O."/>
            <person name="Lalanne C."/>
            <person name="Gautier V."/>
            <person name="Ament-Velasquez S.L."/>
            <person name="Kruys A."/>
            <person name="Hutchinson M.I."/>
            <person name="Powell A.J."/>
            <person name="Barry K."/>
            <person name="Miller A.N."/>
            <person name="Grigoriev I.V."/>
            <person name="Debuchy R."/>
            <person name="Gladieux P."/>
            <person name="Hiltunen Thoren M."/>
            <person name="Johannesson H."/>
        </authorList>
    </citation>
    <scope>NUCLEOTIDE SEQUENCE [LARGE SCALE GENOMIC DNA]</scope>
    <source>
        <strain evidence="2">CBS 284.82</strain>
    </source>
</reference>
<accession>A0AAN6P733</accession>
<dbReference type="EMBL" id="MU854562">
    <property type="protein sequence ID" value="KAK4032956.1"/>
    <property type="molecule type" value="Genomic_DNA"/>
</dbReference>
<gene>
    <name evidence="1" type="ORF">C8A01DRAFT_20052</name>
</gene>
<name>A0AAN6P733_9PEZI</name>
<evidence type="ECO:0000313" key="2">
    <source>
        <dbReference type="Proteomes" id="UP001303115"/>
    </source>
</evidence>
<comment type="caution">
    <text evidence="1">The sequence shown here is derived from an EMBL/GenBank/DDBJ whole genome shotgun (WGS) entry which is preliminary data.</text>
</comment>